<sequence>MVADKFCGYCFLRASARYELLVFWRGLSRAEDSWETAAALHRDVPILVKKYCLLHQADQLVIKMAKRLGITNPEGGTASQLAARGSQAQACEPLKNPALTSAKASEQQPG</sequence>
<protein>
    <recommendedName>
        <fullName evidence="1">Chromo domain-containing protein</fullName>
    </recommendedName>
</protein>
<dbReference type="Proteomes" id="UP000053237">
    <property type="component" value="Unassembled WGS sequence"/>
</dbReference>
<organism evidence="2 3">
    <name type="scientific">Albugo candida</name>
    <dbReference type="NCBI Taxonomy" id="65357"/>
    <lineage>
        <taxon>Eukaryota</taxon>
        <taxon>Sar</taxon>
        <taxon>Stramenopiles</taxon>
        <taxon>Oomycota</taxon>
        <taxon>Peronosporomycetes</taxon>
        <taxon>Albuginales</taxon>
        <taxon>Albuginaceae</taxon>
        <taxon>Albugo</taxon>
    </lineage>
</organism>
<accession>A0A024GUT4</accession>
<dbReference type="InParanoid" id="A0A024GUT4"/>
<dbReference type="AlphaFoldDB" id="A0A024GUT4"/>
<name>A0A024GUT4_9STRA</name>
<keyword evidence="3" id="KW-1185">Reference proteome</keyword>
<evidence type="ECO:0000259" key="1">
    <source>
        <dbReference type="PROSITE" id="PS50013"/>
    </source>
</evidence>
<dbReference type="EMBL" id="CAIX01001097">
    <property type="protein sequence ID" value="CCI50753.1"/>
    <property type="molecule type" value="Genomic_DNA"/>
</dbReference>
<dbReference type="SUPFAM" id="SSF54160">
    <property type="entry name" value="Chromo domain-like"/>
    <property type="match status" value="1"/>
</dbReference>
<dbReference type="InterPro" id="IPR016197">
    <property type="entry name" value="Chromo-like_dom_sf"/>
</dbReference>
<dbReference type="OrthoDB" id="78084at2759"/>
<evidence type="ECO:0000313" key="3">
    <source>
        <dbReference type="Proteomes" id="UP000053237"/>
    </source>
</evidence>
<dbReference type="InterPro" id="IPR000953">
    <property type="entry name" value="Chromo/chromo_shadow_dom"/>
</dbReference>
<proteinExistence type="predicted"/>
<dbReference type="PROSITE" id="PS50013">
    <property type="entry name" value="CHROMO_2"/>
    <property type="match status" value="1"/>
</dbReference>
<evidence type="ECO:0000313" key="2">
    <source>
        <dbReference type="EMBL" id="CCI50753.1"/>
    </source>
</evidence>
<dbReference type="Gene3D" id="2.40.50.40">
    <property type="match status" value="1"/>
</dbReference>
<reference evidence="2 3" key="1">
    <citation type="submission" date="2012-05" db="EMBL/GenBank/DDBJ databases">
        <title>Recombination and specialization in a pathogen metapopulation.</title>
        <authorList>
            <person name="Gardiner A."/>
            <person name="Kemen E."/>
            <person name="Schultz-Larsen T."/>
            <person name="MacLean D."/>
            <person name="Van Oosterhout C."/>
            <person name="Jones J.D.G."/>
        </authorList>
    </citation>
    <scope>NUCLEOTIDE SEQUENCE [LARGE SCALE GENOMIC DNA]</scope>
    <source>
        <strain evidence="2 3">Ac Nc2</strain>
    </source>
</reference>
<feature type="domain" description="Chromo" evidence="1">
    <location>
        <begin position="1"/>
        <end position="51"/>
    </location>
</feature>
<gene>
    <name evidence="2" type="ORF">BN9_129910</name>
</gene>
<comment type="caution">
    <text evidence="2">The sequence shown here is derived from an EMBL/GenBank/DDBJ whole genome shotgun (WGS) entry which is preliminary data.</text>
</comment>